<sequence>MSDSRVLILGGCGRIGRNVAADVARFTEAEITLTYHHHPPKNSPYPAIPLDVEDDEQLRQILGQYQLVVHCAGPFHHRTGAVLKHCIEQGVHYVDVSDSYDFVQKLLPYHPEAQQAGVTAIVSTGIFPGMSNSLVRYGVEQLDRAETIRLYYGVGGSGGAGLTVMRTTFLGLKEPFQAWLGGKWQEVHPYSDRQNVTFPQPCGSIGVYWYDMPETHSLVKSFPTVQNVITKFGSYPDFYNHLTWITAHVFPKSWLINGTEFLAQVSYNMTQFTDQFSGVGVAIQVEVEGWKDNQACVVRSQLSHPNTAQIAGHGTGGIVQGILAGTLQKPGVWSVEEAVPTHWFLQTLAEREITLS</sequence>
<evidence type="ECO:0000259" key="1">
    <source>
        <dbReference type="Pfam" id="PF03435"/>
    </source>
</evidence>
<feature type="domain" description="Saccharopine dehydrogenase NADP binding" evidence="1">
    <location>
        <begin position="6"/>
        <end position="121"/>
    </location>
</feature>
<dbReference type="InterPro" id="IPR036291">
    <property type="entry name" value="NAD(P)-bd_dom_sf"/>
</dbReference>
<dbReference type="Gene3D" id="3.30.360.10">
    <property type="entry name" value="Dihydrodipicolinate Reductase, domain 2"/>
    <property type="match status" value="1"/>
</dbReference>
<name>A0ABT3LBB5_9CYAN</name>
<dbReference type="PANTHER" id="PTHR43796">
    <property type="entry name" value="CARBOXYNORSPERMIDINE SYNTHASE"/>
    <property type="match status" value="1"/>
</dbReference>
<dbReference type="Pfam" id="PF03435">
    <property type="entry name" value="Sacchrp_dh_NADP"/>
    <property type="match status" value="1"/>
</dbReference>
<dbReference type="SUPFAM" id="SSF51735">
    <property type="entry name" value="NAD(P)-binding Rossmann-fold domains"/>
    <property type="match status" value="1"/>
</dbReference>
<dbReference type="EMBL" id="JAIHOM010000121">
    <property type="protein sequence ID" value="MCW6038260.1"/>
    <property type="molecule type" value="Genomic_DNA"/>
</dbReference>
<dbReference type="RefSeq" id="WP_265266163.1">
    <property type="nucleotide sequence ID" value="NZ_JAIHOM010000121.1"/>
</dbReference>
<dbReference type="Gene3D" id="3.40.50.720">
    <property type="entry name" value="NAD(P)-binding Rossmann-like Domain"/>
    <property type="match status" value="1"/>
</dbReference>
<dbReference type="InterPro" id="IPR005097">
    <property type="entry name" value="Sacchrp_dh_NADP-bd"/>
</dbReference>
<reference evidence="2 3" key="1">
    <citation type="submission" date="2021-08" db="EMBL/GenBank/DDBJ databases">
        <title>Draft genome sequence of Spirulina subsalsa with high tolerance to salinity and hype-accumulation of phycocyanin.</title>
        <authorList>
            <person name="Pei H."/>
            <person name="Jiang L."/>
        </authorList>
    </citation>
    <scope>NUCLEOTIDE SEQUENCE [LARGE SCALE GENOMIC DNA]</scope>
    <source>
        <strain evidence="2 3">FACHB-351</strain>
    </source>
</reference>
<protein>
    <submittedName>
        <fullName evidence="2">Saccharopine dehydrogenase NADP-binding domain-containing protein</fullName>
    </submittedName>
</protein>
<evidence type="ECO:0000313" key="3">
    <source>
        <dbReference type="Proteomes" id="UP001526426"/>
    </source>
</evidence>
<proteinExistence type="predicted"/>
<dbReference type="PANTHER" id="PTHR43796:SF2">
    <property type="entry name" value="CARBOXYNORSPERMIDINE SYNTHASE"/>
    <property type="match status" value="1"/>
</dbReference>
<comment type="caution">
    <text evidence="2">The sequence shown here is derived from an EMBL/GenBank/DDBJ whole genome shotgun (WGS) entry which is preliminary data.</text>
</comment>
<gene>
    <name evidence="2" type="ORF">K4A83_18560</name>
</gene>
<dbReference type="Proteomes" id="UP001526426">
    <property type="component" value="Unassembled WGS sequence"/>
</dbReference>
<keyword evidence="3" id="KW-1185">Reference proteome</keyword>
<organism evidence="2 3">
    <name type="scientific">Spirulina subsalsa FACHB-351</name>
    <dbReference type="NCBI Taxonomy" id="234711"/>
    <lineage>
        <taxon>Bacteria</taxon>
        <taxon>Bacillati</taxon>
        <taxon>Cyanobacteriota</taxon>
        <taxon>Cyanophyceae</taxon>
        <taxon>Spirulinales</taxon>
        <taxon>Spirulinaceae</taxon>
        <taxon>Spirulina</taxon>
    </lineage>
</organism>
<evidence type="ECO:0000313" key="2">
    <source>
        <dbReference type="EMBL" id="MCW6038260.1"/>
    </source>
</evidence>
<accession>A0ABT3LBB5</accession>